<dbReference type="Gene3D" id="3.30.870.10">
    <property type="entry name" value="Endonuclease Chain A"/>
    <property type="match status" value="2"/>
</dbReference>
<organism evidence="8 9">
    <name type="scientific">Candidatus Electrothrix communis</name>
    <dbReference type="NCBI Taxonomy" id="1859133"/>
    <lineage>
        <taxon>Bacteria</taxon>
        <taxon>Pseudomonadati</taxon>
        <taxon>Thermodesulfobacteriota</taxon>
        <taxon>Desulfobulbia</taxon>
        <taxon>Desulfobulbales</taxon>
        <taxon>Desulfobulbaceae</taxon>
        <taxon>Candidatus Electrothrix</taxon>
    </lineage>
</organism>
<evidence type="ECO:0000256" key="2">
    <source>
        <dbReference type="ARBA" id="ARBA00008664"/>
    </source>
</evidence>
<evidence type="ECO:0000256" key="4">
    <source>
        <dbReference type="ARBA" id="ARBA00022801"/>
    </source>
</evidence>
<feature type="domain" description="PLD phosphodiesterase" evidence="7">
    <location>
        <begin position="283"/>
        <end position="310"/>
    </location>
</feature>
<sequence length="352" mass="38871">MSINLGGSDIYLSPSLRGAPDSAKSIIHELPLLNGDMLVASQQISDREFVSKCVEELISKNKSAKFLIEGQFIKEGRLKENANIWDDYGKFEKNRMCFSALLRAGFDIRADYVSNALQHANFLVVENVGNGIPCALLTSANLTRSSIRGHYNWVIKTRHSKFIAALKGLYKEIWDGDFRGTEISELIEENNNREKLLGGAEGQVLNEMEAQIKSSNMLIDFAVFNISQSSSIVDELIAANARGVKIRGIVDGDQSKQNWDAVPKLQAAGIDVKYYPGALTGASGRRMHYKMLAIDQKTALFSTSNISSSAQHSLELGFCIESDSNQAAAFITHELERLIPLASKQPLHQTPF</sequence>
<proteinExistence type="inferred from homology"/>
<dbReference type="GO" id="GO:0004630">
    <property type="term" value="F:phospholipase D activity"/>
    <property type="evidence" value="ECO:0007669"/>
    <property type="project" value="UniProtKB-EC"/>
</dbReference>
<accession>A0A3S3RCG4</accession>
<dbReference type="AlphaFoldDB" id="A0A3S3RCG4"/>
<evidence type="ECO:0000259" key="7">
    <source>
        <dbReference type="PROSITE" id="PS50035"/>
    </source>
</evidence>
<comment type="similarity">
    <text evidence="2">Belongs to the phospholipase D family.</text>
</comment>
<dbReference type="Pfam" id="PF13091">
    <property type="entry name" value="PLDc_2"/>
    <property type="match status" value="1"/>
</dbReference>
<dbReference type="InterPro" id="IPR025202">
    <property type="entry name" value="PLD-like_dom"/>
</dbReference>
<keyword evidence="9" id="KW-1185">Reference proteome</keyword>
<name>A0A3S3RCG4_9BACT</name>
<gene>
    <name evidence="8" type="ORF">VT98_10532</name>
</gene>
<dbReference type="InterPro" id="IPR001736">
    <property type="entry name" value="PLipase_D/transphosphatidylase"/>
</dbReference>
<evidence type="ECO:0000256" key="6">
    <source>
        <dbReference type="ARBA" id="ARBA00023098"/>
    </source>
</evidence>
<dbReference type="EMBL" id="MTKP01000053">
    <property type="protein sequence ID" value="RWX49426.1"/>
    <property type="molecule type" value="Genomic_DNA"/>
</dbReference>
<dbReference type="PANTHER" id="PTHR43856">
    <property type="entry name" value="CARDIOLIPIN HYDROLASE"/>
    <property type="match status" value="1"/>
</dbReference>
<dbReference type="PROSITE" id="PS50035">
    <property type="entry name" value="PLD"/>
    <property type="match status" value="1"/>
</dbReference>
<dbReference type="Proteomes" id="UP000288086">
    <property type="component" value="Unassembled WGS sequence"/>
</dbReference>
<comment type="catalytic activity">
    <reaction evidence="1">
        <text>a 1,2-diacyl-sn-glycero-3-phosphocholine + H2O = a 1,2-diacyl-sn-glycero-3-phosphate + choline + H(+)</text>
        <dbReference type="Rhea" id="RHEA:14445"/>
        <dbReference type="ChEBI" id="CHEBI:15354"/>
        <dbReference type="ChEBI" id="CHEBI:15377"/>
        <dbReference type="ChEBI" id="CHEBI:15378"/>
        <dbReference type="ChEBI" id="CHEBI:57643"/>
        <dbReference type="ChEBI" id="CHEBI:58608"/>
        <dbReference type="EC" id="3.1.4.4"/>
    </reaction>
</comment>
<dbReference type="InterPro" id="IPR051406">
    <property type="entry name" value="PLD_domain"/>
</dbReference>
<keyword evidence="5" id="KW-0442">Lipid degradation</keyword>
<evidence type="ECO:0000313" key="8">
    <source>
        <dbReference type="EMBL" id="RWX49426.1"/>
    </source>
</evidence>
<evidence type="ECO:0000256" key="3">
    <source>
        <dbReference type="ARBA" id="ARBA00012027"/>
    </source>
</evidence>
<dbReference type="SUPFAM" id="SSF56024">
    <property type="entry name" value="Phospholipase D/nuclease"/>
    <property type="match status" value="2"/>
</dbReference>
<dbReference type="GO" id="GO:0016891">
    <property type="term" value="F:RNA endonuclease activity producing 5'-phosphomonoesters, hydrolytic mechanism"/>
    <property type="evidence" value="ECO:0007669"/>
    <property type="project" value="TreeGrafter"/>
</dbReference>
<reference evidence="8 9" key="1">
    <citation type="submission" date="2017-01" db="EMBL/GenBank/DDBJ databases">
        <title>The cable genome- insights into the physiology and evolution of filamentous bacteria capable of sulfide oxidation via long distance electron transfer.</title>
        <authorList>
            <person name="Schreiber L."/>
            <person name="Bjerg J.T."/>
            <person name="Boggild A."/>
            <person name="Van De Vossenberg J."/>
            <person name="Meysman F."/>
            <person name="Nielsen L.P."/>
            <person name="Schramm A."/>
            <person name="Kjeldsen K.U."/>
        </authorList>
    </citation>
    <scope>NUCLEOTIDE SEQUENCE [LARGE SCALE GENOMIC DNA]</scope>
    <source>
        <strain evidence="8">A1</strain>
    </source>
</reference>
<keyword evidence="6" id="KW-0443">Lipid metabolism</keyword>
<comment type="caution">
    <text evidence="8">The sequence shown here is derived from an EMBL/GenBank/DDBJ whole genome shotgun (WGS) entry which is preliminary data.</text>
</comment>
<dbReference type="EC" id="3.1.4.4" evidence="3"/>
<evidence type="ECO:0000256" key="1">
    <source>
        <dbReference type="ARBA" id="ARBA00000798"/>
    </source>
</evidence>
<dbReference type="PANTHER" id="PTHR43856:SF1">
    <property type="entry name" value="MITOCHONDRIAL CARDIOLIPIN HYDROLASE"/>
    <property type="match status" value="1"/>
</dbReference>
<dbReference type="GO" id="GO:0016042">
    <property type="term" value="P:lipid catabolic process"/>
    <property type="evidence" value="ECO:0007669"/>
    <property type="project" value="UniProtKB-KW"/>
</dbReference>
<evidence type="ECO:0000313" key="9">
    <source>
        <dbReference type="Proteomes" id="UP000288086"/>
    </source>
</evidence>
<protein>
    <recommendedName>
        <fullName evidence="3">phospholipase D</fullName>
        <ecNumber evidence="3">3.1.4.4</ecNumber>
    </recommendedName>
</protein>
<evidence type="ECO:0000256" key="5">
    <source>
        <dbReference type="ARBA" id="ARBA00022963"/>
    </source>
</evidence>
<keyword evidence="4" id="KW-0378">Hydrolase</keyword>
<dbReference type="GO" id="GO:0006793">
    <property type="term" value="P:phosphorus metabolic process"/>
    <property type="evidence" value="ECO:0007669"/>
    <property type="project" value="UniProtKB-ARBA"/>
</dbReference>